<reference evidence="2" key="1">
    <citation type="journal article" date="2014" name="Int. J. Syst. Evol. Microbiol.">
        <title>Complete genome sequence of Corynebacterium casei LMG S-19264T (=DSM 44701T), isolated from a smear-ripened cheese.</title>
        <authorList>
            <consortium name="US DOE Joint Genome Institute (JGI-PGF)"/>
            <person name="Walter F."/>
            <person name="Albersmeier A."/>
            <person name="Kalinowski J."/>
            <person name="Ruckert C."/>
        </authorList>
    </citation>
    <scope>NUCLEOTIDE SEQUENCE</scope>
    <source>
        <strain evidence="2">CGMCC 1.15725</strain>
    </source>
</reference>
<dbReference type="CDD" id="cd00090">
    <property type="entry name" value="HTH_ARSR"/>
    <property type="match status" value="1"/>
</dbReference>
<dbReference type="InterPro" id="IPR000835">
    <property type="entry name" value="HTH_MarR-typ"/>
</dbReference>
<comment type="caution">
    <text evidence="2">The sequence shown here is derived from an EMBL/GenBank/DDBJ whole genome shotgun (WGS) entry which is preliminary data.</text>
</comment>
<evidence type="ECO:0000259" key="1">
    <source>
        <dbReference type="Pfam" id="PF12802"/>
    </source>
</evidence>
<organism evidence="2 3">
    <name type="scientific">Aliidongia dinghuensis</name>
    <dbReference type="NCBI Taxonomy" id="1867774"/>
    <lineage>
        <taxon>Bacteria</taxon>
        <taxon>Pseudomonadati</taxon>
        <taxon>Pseudomonadota</taxon>
        <taxon>Alphaproteobacteria</taxon>
        <taxon>Rhodospirillales</taxon>
        <taxon>Dongiaceae</taxon>
        <taxon>Aliidongia</taxon>
    </lineage>
</organism>
<dbReference type="InterPro" id="IPR036390">
    <property type="entry name" value="WH_DNA-bd_sf"/>
</dbReference>
<evidence type="ECO:0000313" key="3">
    <source>
        <dbReference type="Proteomes" id="UP000646365"/>
    </source>
</evidence>
<dbReference type="InterPro" id="IPR011991">
    <property type="entry name" value="ArsR-like_HTH"/>
</dbReference>
<dbReference type="InterPro" id="IPR036388">
    <property type="entry name" value="WH-like_DNA-bd_sf"/>
</dbReference>
<dbReference type="Pfam" id="PF12802">
    <property type="entry name" value="MarR_2"/>
    <property type="match status" value="1"/>
</dbReference>
<proteinExistence type="predicted"/>
<accession>A0A8J2YPL8</accession>
<dbReference type="SUPFAM" id="SSF46785">
    <property type="entry name" value="Winged helix' DNA-binding domain"/>
    <property type="match status" value="1"/>
</dbReference>
<dbReference type="Gene3D" id="1.10.10.10">
    <property type="entry name" value="Winged helix-like DNA-binding domain superfamily/Winged helix DNA-binding domain"/>
    <property type="match status" value="1"/>
</dbReference>
<gene>
    <name evidence="2" type="ORF">GCM10011611_03420</name>
</gene>
<dbReference type="AlphaFoldDB" id="A0A8J2YPL8"/>
<evidence type="ECO:0000313" key="2">
    <source>
        <dbReference type="EMBL" id="GGF01169.1"/>
    </source>
</evidence>
<name>A0A8J2YPL8_9PROT</name>
<dbReference type="EMBL" id="BMJQ01000001">
    <property type="protein sequence ID" value="GGF01169.1"/>
    <property type="molecule type" value="Genomic_DNA"/>
</dbReference>
<keyword evidence="3" id="KW-1185">Reference proteome</keyword>
<reference evidence="2" key="2">
    <citation type="submission" date="2020-09" db="EMBL/GenBank/DDBJ databases">
        <authorList>
            <person name="Sun Q."/>
            <person name="Zhou Y."/>
        </authorList>
    </citation>
    <scope>NUCLEOTIDE SEQUENCE</scope>
    <source>
        <strain evidence="2">CGMCC 1.15725</strain>
    </source>
</reference>
<protein>
    <recommendedName>
        <fullName evidence="1">HTH marR-type domain-containing protein</fullName>
    </recommendedName>
</protein>
<sequence>MPGMTTDLPDRTSDRLLHALKAAGPQTAAALGQRLNVTAVAVRQHVERLAAAELVEYQDRREAVGRPKRYWRLTDAGHRRFPENHAGLTLELISAVSAVFGEAGLDRLIDHREQAILQSYRARLAPAASLGEKVALLAEQRAAEGYMAEMRTTDDGTFLLVENHCPICIAASRCQNLCRSELAIFAAVLGDEAEIARIEHIPAGARRCAYQIRPRVR</sequence>
<dbReference type="GO" id="GO:0003700">
    <property type="term" value="F:DNA-binding transcription factor activity"/>
    <property type="evidence" value="ECO:0007669"/>
    <property type="project" value="InterPro"/>
</dbReference>
<dbReference type="Proteomes" id="UP000646365">
    <property type="component" value="Unassembled WGS sequence"/>
</dbReference>
<feature type="domain" description="HTH marR-type" evidence="1">
    <location>
        <begin position="15"/>
        <end position="60"/>
    </location>
</feature>